<keyword evidence="3" id="KW-1185">Reference proteome</keyword>
<dbReference type="PANTHER" id="PTHR39966:SF1">
    <property type="entry name" value="HEMERYTHRIN-LIKE DOMAIN-CONTAINING PROTEIN"/>
    <property type="match status" value="1"/>
</dbReference>
<dbReference type="EMBL" id="JAJTWU010000002">
    <property type="protein sequence ID" value="MCE4554001.1"/>
    <property type="molecule type" value="Genomic_DNA"/>
</dbReference>
<dbReference type="CDD" id="cd12108">
    <property type="entry name" value="Hr-like"/>
    <property type="match status" value="1"/>
</dbReference>
<dbReference type="Gene3D" id="1.20.120.520">
    <property type="entry name" value="nmb1532 protein domain like"/>
    <property type="match status" value="1"/>
</dbReference>
<evidence type="ECO:0000259" key="1">
    <source>
        <dbReference type="Pfam" id="PF01814"/>
    </source>
</evidence>
<dbReference type="InterPro" id="IPR012312">
    <property type="entry name" value="Hemerythrin-like"/>
</dbReference>
<evidence type="ECO:0000313" key="3">
    <source>
        <dbReference type="Proteomes" id="UP001200741"/>
    </source>
</evidence>
<evidence type="ECO:0000313" key="2">
    <source>
        <dbReference type="EMBL" id="MCE4554001.1"/>
    </source>
</evidence>
<organism evidence="2 3">
    <name type="scientific">Pelomonas cellulosilytica</name>
    <dbReference type="NCBI Taxonomy" id="2906762"/>
    <lineage>
        <taxon>Bacteria</taxon>
        <taxon>Pseudomonadati</taxon>
        <taxon>Pseudomonadota</taxon>
        <taxon>Betaproteobacteria</taxon>
        <taxon>Burkholderiales</taxon>
        <taxon>Sphaerotilaceae</taxon>
        <taxon>Roseateles</taxon>
    </lineage>
</organism>
<dbReference type="RefSeq" id="WP_233370782.1">
    <property type="nucleotide sequence ID" value="NZ_JAJTWU010000002.1"/>
</dbReference>
<gene>
    <name evidence="2" type="ORF">LXT13_05985</name>
</gene>
<dbReference type="Proteomes" id="UP001200741">
    <property type="component" value="Unassembled WGS sequence"/>
</dbReference>
<dbReference type="PANTHER" id="PTHR39966">
    <property type="entry name" value="BLL2471 PROTEIN-RELATED"/>
    <property type="match status" value="1"/>
</dbReference>
<feature type="domain" description="Hemerythrin-like" evidence="1">
    <location>
        <begin position="29"/>
        <end position="164"/>
    </location>
</feature>
<reference evidence="2 3" key="1">
    <citation type="submission" date="2021-12" db="EMBL/GenBank/DDBJ databases">
        <title>Genome seq of P8.</title>
        <authorList>
            <person name="Seo T."/>
        </authorList>
    </citation>
    <scope>NUCLEOTIDE SEQUENCE [LARGE SCALE GENOMIC DNA]</scope>
    <source>
        <strain evidence="2 3">P8</strain>
    </source>
</reference>
<dbReference type="Pfam" id="PF01814">
    <property type="entry name" value="Hemerythrin"/>
    <property type="match status" value="1"/>
</dbReference>
<proteinExistence type="predicted"/>
<accession>A0ABS8XTR4</accession>
<protein>
    <submittedName>
        <fullName evidence="2">Hemerythrin domain-containing protein</fullName>
    </submittedName>
</protein>
<comment type="caution">
    <text evidence="2">The sequence shown here is derived from an EMBL/GenBank/DDBJ whole genome shotgun (WGS) entry which is preliminary data.</text>
</comment>
<name>A0ABS8XTR4_9BURK</name>
<sequence>MTDLIQRKARPSLLRDAWRMLPSPTPLSLRVIRAEHEALASMLRTVPLLVQAQRLHGTSPGFEALRAMLFYVDEFPERLHHKKESELLFPKLRARVPQLRDTLDDLEADHAQGERAVRELQHSLLAWEQMGDCRRDKFEQQLQVYSARYLRHMRREETEVLPRAAEVLTADDWAELDEAFGSHRDPLAPQPGQPVDAAYASLRERILAALPAPFGWAATTVS</sequence>